<protein>
    <submittedName>
        <fullName evidence="1">Uncharacterized protein</fullName>
    </submittedName>
</protein>
<gene>
    <name evidence="1" type="ORF">SAMEA4412673_02468</name>
</gene>
<proteinExistence type="predicted"/>
<accession>A0AAJ4XBX7</accession>
<name>A0AAJ4XBX7_9SPHI</name>
<evidence type="ECO:0000313" key="1">
    <source>
        <dbReference type="EMBL" id="SNV51603.1"/>
    </source>
</evidence>
<dbReference type="Proteomes" id="UP000215355">
    <property type="component" value="Chromosome 1"/>
</dbReference>
<dbReference type="EMBL" id="LT906468">
    <property type="protein sequence ID" value="SNV51603.1"/>
    <property type="molecule type" value="Genomic_DNA"/>
</dbReference>
<sequence>MILTNANPKYSFRGISQSDIISNGGEMDRMPMTCAIRLLK</sequence>
<evidence type="ECO:0000313" key="2">
    <source>
        <dbReference type="Proteomes" id="UP000215355"/>
    </source>
</evidence>
<reference evidence="1 2" key="1">
    <citation type="submission" date="2017-06" db="EMBL/GenBank/DDBJ databases">
        <authorList>
            <consortium name="Pathogen Informatics"/>
        </authorList>
    </citation>
    <scope>NUCLEOTIDE SEQUENCE [LARGE SCALE GENOMIC DNA]</scope>
    <source>
        <strain evidence="1 2">NCTC12149</strain>
    </source>
</reference>
<dbReference type="AlphaFoldDB" id="A0AAJ4XBX7"/>
<organism evidence="1 2">
    <name type="scientific">Sphingobacterium mizutaii</name>
    <dbReference type="NCBI Taxonomy" id="1010"/>
    <lineage>
        <taxon>Bacteria</taxon>
        <taxon>Pseudomonadati</taxon>
        <taxon>Bacteroidota</taxon>
        <taxon>Sphingobacteriia</taxon>
        <taxon>Sphingobacteriales</taxon>
        <taxon>Sphingobacteriaceae</taxon>
        <taxon>Sphingobacterium</taxon>
    </lineage>
</organism>
<dbReference type="KEGG" id="smiz:4412673_02468"/>